<reference evidence="1 2" key="1">
    <citation type="submission" date="2017-06" db="EMBL/GenBank/DDBJ databases">
        <title>Comparative genomic analysis of Ambrosia Fusariam Clade fungi.</title>
        <authorList>
            <person name="Stajich J.E."/>
            <person name="Carrillo J."/>
            <person name="Kijimoto T."/>
            <person name="Eskalen A."/>
            <person name="O'Donnell K."/>
            <person name="Kasson M."/>
        </authorList>
    </citation>
    <scope>NUCLEOTIDE SEQUENCE [LARGE SCALE GENOMIC DNA]</scope>
    <source>
        <strain evidence="1">UCR3666</strain>
    </source>
</reference>
<dbReference type="EMBL" id="NKUJ01000079">
    <property type="protein sequence ID" value="RMJ14692.1"/>
    <property type="molecule type" value="Genomic_DNA"/>
</dbReference>
<evidence type="ECO:0000313" key="1">
    <source>
        <dbReference type="EMBL" id="RMJ14692.1"/>
    </source>
</evidence>
<organism evidence="1 2">
    <name type="scientific">Fusarium kuroshium</name>
    <dbReference type="NCBI Taxonomy" id="2010991"/>
    <lineage>
        <taxon>Eukaryota</taxon>
        <taxon>Fungi</taxon>
        <taxon>Dikarya</taxon>
        <taxon>Ascomycota</taxon>
        <taxon>Pezizomycotina</taxon>
        <taxon>Sordariomycetes</taxon>
        <taxon>Hypocreomycetidae</taxon>
        <taxon>Hypocreales</taxon>
        <taxon>Nectriaceae</taxon>
        <taxon>Fusarium</taxon>
        <taxon>Fusarium solani species complex</taxon>
    </lineage>
</organism>
<protein>
    <submittedName>
        <fullName evidence="1">Uncharacterized protein</fullName>
    </submittedName>
</protein>
<dbReference type="Proteomes" id="UP000277212">
    <property type="component" value="Unassembled WGS sequence"/>
</dbReference>
<name>A0A3M2SBQ3_9HYPO</name>
<sequence length="115" mass="13132">MRDYKGPAYGWRTAHISPEARELVSVFLLFAQTRKRALRAGVGLTWERVYAKDRSLRSKEHYVLLVAEGRRRCLGLSRAGEERKVNGVNRARVGEARVLFLPTAGGVMRWSMSDR</sequence>
<dbReference type="AlphaFoldDB" id="A0A3M2SBQ3"/>
<evidence type="ECO:0000313" key="2">
    <source>
        <dbReference type="Proteomes" id="UP000277212"/>
    </source>
</evidence>
<proteinExistence type="predicted"/>
<gene>
    <name evidence="1" type="ORF">CDV36_005595</name>
</gene>
<comment type="caution">
    <text evidence="1">The sequence shown here is derived from an EMBL/GenBank/DDBJ whole genome shotgun (WGS) entry which is preliminary data.</text>
</comment>
<keyword evidence="2" id="KW-1185">Reference proteome</keyword>
<accession>A0A3M2SBQ3</accession>